<proteinExistence type="predicted"/>
<gene>
    <name evidence="1" type="ORF">T02_8881</name>
</gene>
<dbReference type="OrthoDB" id="10356998at2759"/>
<evidence type="ECO:0000313" key="1">
    <source>
        <dbReference type="EMBL" id="KRZ48360.1"/>
    </source>
</evidence>
<comment type="caution">
    <text evidence="1">The sequence shown here is derived from an EMBL/GenBank/DDBJ whole genome shotgun (WGS) entry which is preliminary data.</text>
</comment>
<protein>
    <submittedName>
        <fullName evidence="1">Uncharacterized protein</fullName>
    </submittedName>
</protein>
<sequence>MTYRPLNRTCLGTSAHSEELWSYTLAFRPRRDGYRTSGHDIAIADLVGTSRNPVMDQSVGRWGSLLGILTGRGESCVDRYLNCGLVHCWHILCLELFGDSCAEWMVSRSILELPLLLWEIQSTAHENQNTVSF</sequence>
<dbReference type="Proteomes" id="UP000054721">
    <property type="component" value="Unassembled WGS sequence"/>
</dbReference>
<name>A0A0V1KM21_9BILA</name>
<evidence type="ECO:0000313" key="2">
    <source>
        <dbReference type="Proteomes" id="UP000054721"/>
    </source>
</evidence>
<organism evidence="1 2">
    <name type="scientific">Trichinella nativa</name>
    <dbReference type="NCBI Taxonomy" id="6335"/>
    <lineage>
        <taxon>Eukaryota</taxon>
        <taxon>Metazoa</taxon>
        <taxon>Ecdysozoa</taxon>
        <taxon>Nematoda</taxon>
        <taxon>Enoplea</taxon>
        <taxon>Dorylaimia</taxon>
        <taxon>Trichinellida</taxon>
        <taxon>Trichinellidae</taxon>
        <taxon>Trichinella</taxon>
    </lineage>
</organism>
<accession>A0A0V1KM21</accession>
<dbReference type="EMBL" id="JYDW01000419">
    <property type="protein sequence ID" value="KRZ48360.1"/>
    <property type="molecule type" value="Genomic_DNA"/>
</dbReference>
<dbReference type="AlphaFoldDB" id="A0A0V1KM21"/>
<keyword evidence="2" id="KW-1185">Reference proteome</keyword>
<reference evidence="1 2" key="1">
    <citation type="submission" date="2015-05" db="EMBL/GenBank/DDBJ databases">
        <title>Evolution of Trichinella species and genotypes.</title>
        <authorList>
            <person name="Korhonen P.K."/>
            <person name="Edoardo P."/>
            <person name="Giuseppe L.R."/>
            <person name="Gasser R.B."/>
        </authorList>
    </citation>
    <scope>NUCLEOTIDE SEQUENCE [LARGE SCALE GENOMIC DNA]</scope>
    <source>
        <strain evidence="1">ISS10</strain>
    </source>
</reference>